<protein>
    <submittedName>
        <fullName evidence="1">Uncharacterized protein</fullName>
    </submittedName>
</protein>
<organism evidence="1 2">
    <name type="scientific">Hygrophoropsis aurantiaca</name>
    <dbReference type="NCBI Taxonomy" id="72124"/>
    <lineage>
        <taxon>Eukaryota</taxon>
        <taxon>Fungi</taxon>
        <taxon>Dikarya</taxon>
        <taxon>Basidiomycota</taxon>
        <taxon>Agaricomycotina</taxon>
        <taxon>Agaricomycetes</taxon>
        <taxon>Agaricomycetidae</taxon>
        <taxon>Boletales</taxon>
        <taxon>Coniophorineae</taxon>
        <taxon>Hygrophoropsidaceae</taxon>
        <taxon>Hygrophoropsis</taxon>
    </lineage>
</organism>
<keyword evidence="2" id="KW-1185">Reference proteome</keyword>
<evidence type="ECO:0000313" key="2">
    <source>
        <dbReference type="Proteomes" id="UP000790377"/>
    </source>
</evidence>
<dbReference type="Proteomes" id="UP000790377">
    <property type="component" value="Unassembled WGS sequence"/>
</dbReference>
<evidence type="ECO:0000313" key="1">
    <source>
        <dbReference type="EMBL" id="KAH7915154.1"/>
    </source>
</evidence>
<gene>
    <name evidence="1" type="ORF">BJ138DRAFT_1055531</name>
</gene>
<feature type="non-terminal residue" evidence="1">
    <location>
        <position position="417"/>
    </location>
</feature>
<reference evidence="1" key="1">
    <citation type="journal article" date="2021" name="New Phytol.">
        <title>Evolutionary innovations through gain and loss of genes in the ectomycorrhizal Boletales.</title>
        <authorList>
            <person name="Wu G."/>
            <person name="Miyauchi S."/>
            <person name="Morin E."/>
            <person name="Kuo A."/>
            <person name="Drula E."/>
            <person name="Varga T."/>
            <person name="Kohler A."/>
            <person name="Feng B."/>
            <person name="Cao Y."/>
            <person name="Lipzen A."/>
            <person name="Daum C."/>
            <person name="Hundley H."/>
            <person name="Pangilinan J."/>
            <person name="Johnson J."/>
            <person name="Barry K."/>
            <person name="LaButti K."/>
            <person name="Ng V."/>
            <person name="Ahrendt S."/>
            <person name="Min B."/>
            <person name="Choi I.G."/>
            <person name="Park H."/>
            <person name="Plett J.M."/>
            <person name="Magnuson J."/>
            <person name="Spatafora J.W."/>
            <person name="Nagy L.G."/>
            <person name="Henrissat B."/>
            <person name="Grigoriev I.V."/>
            <person name="Yang Z.L."/>
            <person name="Xu J."/>
            <person name="Martin F.M."/>
        </authorList>
    </citation>
    <scope>NUCLEOTIDE SEQUENCE</scope>
    <source>
        <strain evidence="1">ATCC 28755</strain>
    </source>
</reference>
<sequence length="417" mass="46246">MIFDRHLVRPSWMGNSQLWILDEDEEACPGEQINHVLDELESTPLSLMQEDTATRLTYASVALTVQESMNLHSLPVPTEDERDEAFAADSEIINQCLTDTLPTIRALDELRNACDITQYDLDLTDFHHLVKLRFSHQTKQAKNGVRTSEAVVPNLHSSADDEPLQSKRVAVLRQFQAIVKEQQERGIGTGAVRSLHWKKTVAPTNQTTTIDGGATGNSANARQVALAAAAKMLAKRVDIYKRAKVPAELQLARITPTAPLRSASYANNRHICMHGFIVVNEFLMLAKIENIYTKSGAKNAAHAWTDSVDNIAAVSHIAVQAYENMIGPQFRAIPQDLAALQSKRFLLIPSSSFLCALHTDPSQTNDNLTLKPLDYELYKRLRADLPKVLAVTKSMSGKSRARKGVNSCQIANNDDEE</sequence>
<proteinExistence type="predicted"/>
<name>A0ACB8AQE9_9AGAM</name>
<comment type="caution">
    <text evidence="1">The sequence shown here is derived from an EMBL/GenBank/DDBJ whole genome shotgun (WGS) entry which is preliminary data.</text>
</comment>
<dbReference type="EMBL" id="MU267604">
    <property type="protein sequence ID" value="KAH7915154.1"/>
    <property type="molecule type" value="Genomic_DNA"/>
</dbReference>
<accession>A0ACB8AQE9</accession>